<dbReference type="GO" id="GO:0008168">
    <property type="term" value="F:methyltransferase activity"/>
    <property type="evidence" value="ECO:0007669"/>
    <property type="project" value="UniProtKB-KW"/>
</dbReference>
<dbReference type="OrthoDB" id="9788660at2"/>
<feature type="domain" description="Methyltransferase" evidence="1">
    <location>
        <begin position="46"/>
        <end position="141"/>
    </location>
</feature>
<dbReference type="RefSeq" id="WP_093410213.1">
    <property type="nucleotide sequence ID" value="NZ_FOVL01000016.1"/>
</dbReference>
<keyword evidence="2" id="KW-0808">Transferase</keyword>
<dbReference type="Pfam" id="PF13649">
    <property type="entry name" value="Methyltransf_25"/>
    <property type="match status" value="1"/>
</dbReference>
<dbReference type="GO" id="GO:0032259">
    <property type="term" value="P:methylation"/>
    <property type="evidence" value="ECO:0007669"/>
    <property type="project" value="UniProtKB-KW"/>
</dbReference>
<evidence type="ECO:0000313" key="3">
    <source>
        <dbReference type="Proteomes" id="UP000199153"/>
    </source>
</evidence>
<evidence type="ECO:0000313" key="2">
    <source>
        <dbReference type="EMBL" id="SFN76740.1"/>
    </source>
</evidence>
<dbReference type="InterPro" id="IPR041698">
    <property type="entry name" value="Methyltransf_25"/>
</dbReference>
<accession>A0A1I5BPV5</accession>
<dbReference type="AlphaFoldDB" id="A0A1I5BPV5"/>
<keyword evidence="3" id="KW-1185">Reference proteome</keyword>
<gene>
    <name evidence="2" type="ORF">SAMN05660413_02486</name>
</gene>
<proteinExistence type="predicted"/>
<dbReference type="Gene3D" id="3.40.50.150">
    <property type="entry name" value="Vaccinia Virus protein VP39"/>
    <property type="match status" value="1"/>
</dbReference>
<sequence>MNAVLKTHWEKVYESKKYEEATWYQEKPETSLEMIAALDLPETAGIIDIGGGDSNLVDHLLEDGYRDISVLDISEKALGHARDRLGEKAEQVSWIAADAASFEPEKQYYLWHDRAALHFLTEDEQVEGYINNLERSVKRGGFVVLATFSENGPTKCSGREIRQYSKEQLSDLLKEKFETLECRNVDHITPSGGKQNFTFCSFRKK</sequence>
<reference evidence="2 3" key="1">
    <citation type="submission" date="2016-10" db="EMBL/GenBank/DDBJ databases">
        <authorList>
            <person name="de Groot N.N."/>
        </authorList>
    </citation>
    <scope>NUCLEOTIDE SEQUENCE [LARGE SCALE GENOMIC DNA]</scope>
    <source>
        <strain evidence="2 3">DSM 17794</strain>
    </source>
</reference>
<keyword evidence="2" id="KW-0489">Methyltransferase</keyword>
<protein>
    <submittedName>
        <fullName evidence="2">Methyltransferase domain-containing protein</fullName>
    </submittedName>
</protein>
<dbReference type="InterPro" id="IPR029063">
    <property type="entry name" value="SAM-dependent_MTases_sf"/>
</dbReference>
<dbReference type="PANTHER" id="PTHR12843:SF5">
    <property type="entry name" value="EEF1A LYSINE METHYLTRANSFERASE 2"/>
    <property type="match status" value="1"/>
</dbReference>
<organism evidence="2 3">
    <name type="scientific">Salegentibacter flavus</name>
    <dbReference type="NCBI Taxonomy" id="287099"/>
    <lineage>
        <taxon>Bacteria</taxon>
        <taxon>Pseudomonadati</taxon>
        <taxon>Bacteroidota</taxon>
        <taxon>Flavobacteriia</taxon>
        <taxon>Flavobacteriales</taxon>
        <taxon>Flavobacteriaceae</taxon>
        <taxon>Salegentibacter</taxon>
    </lineage>
</organism>
<evidence type="ECO:0000259" key="1">
    <source>
        <dbReference type="Pfam" id="PF13649"/>
    </source>
</evidence>
<dbReference type="STRING" id="287099.SAMN05660413_02486"/>
<name>A0A1I5BPV5_9FLAO</name>
<dbReference type="Proteomes" id="UP000199153">
    <property type="component" value="Unassembled WGS sequence"/>
</dbReference>
<dbReference type="PANTHER" id="PTHR12843">
    <property type="entry name" value="PROTEIN-LYSINE N-METHYLTRANSFERASE METTL10"/>
    <property type="match status" value="1"/>
</dbReference>
<dbReference type="EMBL" id="FOVL01000016">
    <property type="protein sequence ID" value="SFN76740.1"/>
    <property type="molecule type" value="Genomic_DNA"/>
</dbReference>
<dbReference type="CDD" id="cd02440">
    <property type="entry name" value="AdoMet_MTases"/>
    <property type="match status" value="1"/>
</dbReference>
<dbReference type="SUPFAM" id="SSF53335">
    <property type="entry name" value="S-adenosyl-L-methionine-dependent methyltransferases"/>
    <property type="match status" value="1"/>
</dbReference>